<keyword evidence="3" id="KW-1185">Reference proteome</keyword>
<gene>
    <name evidence="2" type="ORF">RS030_243645</name>
</gene>
<organism evidence="2 3">
    <name type="scientific">Cryptosporidium xiaoi</name>
    <dbReference type="NCBI Taxonomy" id="659607"/>
    <lineage>
        <taxon>Eukaryota</taxon>
        <taxon>Sar</taxon>
        <taxon>Alveolata</taxon>
        <taxon>Apicomplexa</taxon>
        <taxon>Conoidasida</taxon>
        <taxon>Coccidia</taxon>
        <taxon>Eucoccidiorida</taxon>
        <taxon>Eimeriorina</taxon>
        <taxon>Cryptosporidiidae</taxon>
        <taxon>Cryptosporidium</taxon>
    </lineage>
</organism>
<comment type="caution">
    <text evidence="2">The sequence shown here is derived from an EMBL/GenBank/DDBJ whole genome shotgun (WGS) entry which is preliminary data.</text>
</comment>
<dbReference type="AlphaFoldDB" id="A0AAV9XX21"/>
<evidence type="ECO:0000313" key="2">
    <source>
        <dbReference type="EMBL" id="KAK6589049.1"/>
    </source>
</evidence>
<feature type="compositionally biased region" description="Polar residues" evidence="1">
    <location>
        <begin position="175"/>
        <end position="202"/>
    </location>
</feature>
<dbReference type="EMBL" id="JAWDEY010000016">
    <property type="protein sequence ID" value="KAK6589049.1"/>
    <property type="molecule type" value="Genomic_DNA"/>
</dbReference>
<protein>
    <submittedName>
        <fullName evidence="2">Uncharacterized protein</fullName>
    </submittedName>
</protein>
<dbReference type="Proteomes" id="UP001311799">
    <property type="component" value="Unassembled WGS sequence"/>
</dbReference>
<sequence>MTETVSEKFGGKLDILSSLALGSNESSSSLSEYSVQLLLLVGLSLKECNKDFNDDVNKGMGISVKPLTLEPRPPVVESSENIKTYTTRFGTNGFISRNNRNIQRGRMSGGSINGITRSIIRQSDDNLWDMPCSDMGNLTLGDIREAESKMKAEDITLDQYVERQKEFIIKRGPDSPSQTRRTNNSNQTFGVDNTSNNSSNVQRLFSGKNQHQPNFLDSFINSKNNQKSNIQSLNASKNSDSDVLPDKFVENTSKRMISVIPSASNRKLSTFSGDFLKGPANLSLFDMNTPIFDDDSNDSVDFYTPNVNSADNTISLENPQTVVSNSSRVAEILSTRAAVTGTNTISSNTSLNETPTTTNSSANASATTATASNFSWSNRVVNHNDTHKNNANLSNLSASFPALSKNTQINQTPNRSNILDGNQHSPQLDSNNILHRLQAAAGLSSRLSTGNNLNNNNISISTNNDSDRNVFNNKYNQQTHILRPNSEVSNEYPPLSSASNVGSCYSSHSVMQQKNNQVKTNDAGRLLMSIIGAGQHKNDDNKNNFGGYSKY</sequence>
<feature type="region of interest" description="Disordered" evidence="1">
    <location>
        <begin position="344"/>
        <end position="364"/>
    </location>
</feature>
<proteinExistence type="predicted"/>
<feature type="region of interest" description="Disordered" evidence="1">
    <location>
        <begin position="169"/>
        <end position="202"/>
    </location>
</feature>
<reference evidence="2 3" key="1">
    <citation type="submission" date="2023-10" db="EMBL/GenBank/DDBJ databases">
        <title>Comparative genomics analysis reveals potential genetic determinants of host preference in Cryptosporidium xiaoi.</title>
        <authorList>
            <person name="Xiao L."/>
            <person name="Li J."/>
        </authorList>
    </citation>
    <scope>NUCLEOTIDE SEQUENCE [LARGE SCALE GENOMIC DNA]</scope>
    <source>
        <strain evidence="2 3">52996</strain>
    </source>
</reference>
<feature type="compositionally biased region" description="Polar residues" evidence="1">
    <location>
        <begin position="344"/>
        <end position="355"/>
    </location>
</feature>
<name>A0AAV9XX21_9CRYT</name>
<accession>A0AAV9XX21</accession>
<evidence type="ECO:0000313" key="3">
    <source>
        <dbReference type="Proteomes" id="UP001311799"/>
    </source>
</evidence>
<evidence type="ECO:0000256" key="1">
    <source>
        <dbReference type="SAM" id="MobiDB-lite"/>
    </source>
</evidence>